<dbReference type="InterPro" id="IPR023393">
    <property type="entry name" value="START-like_dom_sf"/>
</dbReference>
<comment type="caution">
    <text evidence="2">The sequence shown here is derived from an EMBL/GenBank/DDBJ whole genome shotgun (WGS) entry which is preliminary data.</text>
</comment>
<dbReference type="PANTHER" id="PTHR12126">
    <property type="entry name" value="NADH-UBIQUINONE OXIDOREDUCTASE 39 KDA SUBUNIT-RELATED"/>
    <property type="match status" value="1"/>
</dbReference>
<evidence type="ECO:0000313" key="2">
    <source>
        <dbReference type="EMBL" id="TWT76117.1"/>
    </source>
</evidence>
<dbReference type="GO" id="GO:0044877">
    <property type="term" value="F:protein-containing complex binding"/>
    <property type="evidence" value="ECO:0007669"/>
    <property type="project" value="TreeGrafter"/>
</dbReference>
<evidence type="ECO:0000259" key="1">
    <source>
        <dbReference type="Pfam" id="PF13460"/>
    </source>
</evidence>
<accession>A0A5C5YMS5</accession>
<sequence length="505" mass="55484">MHANERYDAPFAVTGATGYVGGRLAPALLERGQRVRCLVRSPRKIEQRTWRRAEKLEVVECDLMETDRVTEALRGCRVAYYLVHSMISAGDEYQQRDLKLARSFATAAERAGIEQIIYLGGLGEDSDDLSAHLQSRREVEQALASTSVPVTTLRAAMIIGAGSASFEILRYLVNRLPIMITPRWVDTECQPVAITDVLHWLIAAGESPEAVGKTLDIGGADSHTYRELMQITARQLGLGRRWIFGVPVLTPRLSSAWISLITPVTYRIARPLADGLSNRVVVGDRPAQAVLPHEPLTSEQAISAAVHAAEVNQVETHWSAAGPIPGDPDWAGGSVLRDERQIDIDAPASAVFDAVCRVGGGHGWYAGDILWKIRGWMDQLVGGPGLRRGRRHPENIQYGEALDFWRVVGIERGRLLRLRAEMKLPGDAQLEFRLEPTDAPARTRLFMAASFRPRGLFGLFYWYAVLPLHHFVFGGMLQGIKSSAESAAKATAADRPVPAGNAHSA</sequence>
<keyword evidence="3" id="KW-1185">Reference proteome</keyword>
<dbReference type="OrthoDB" id="9774199at2"/>
<dbReference type="Pfam" id="PF11066">
    <property type="entry name" value="DUF2867"/>
    <property type="match status" value="1"/>
</dbReference>
<dbReference type="PANTHER" id="PTHR12126:SF11">
    <property type="entry name" value="NADH DEHYDROGENASE [UBIQUINONE] 1 ALPHA SUBCOMPLEX SUBUNIT 9, MITOCHONDRIAL"/>
    <property type="match status" value="1"/>
</dbReference>
<dbReference type="InterPro" id="IPR021295">
    <property type="entry name" value="DUF2867"/>
</dbReference>
<feature type="domain" description="NAD(P)-binding" evidence="1">
    <location>
        <begin position="15"/>
        <end position="158"/>
    </location>
</feature>
<dbReference type="GO" id="GO:0016853">
    <property type="term" value="F:isomerase activity"/>
    <property type="evidence" value="ECO:0007669"/>
    <property type="project" value="UniProtKB-KW"/>
</dbReference>
<keyword evidence="2" id="KW-0413">Isomerase</keyword>
<dbReference type="InterPro" id="IPR051207">
    <property type="entry name" value="ComplexI_NDUFA9_subunit"/>
</dbReference>
<gene>
    <name evidence="2" type="ORF">Pla123a_29060</name>
</gene>
<dbReference type="AlphaFoldDB" id="A0A5C5YMS5"/>
<dbReference type="InterPro" id="IPR036291">
    <property type="entry name" value="NAD(P)-bd_dom_sf"/>
</dbReference>
<organism evidence="2 3">
    <name type="scientific">Posidoniimonas polymericola</name>
    <dbReference type="NCBI Taxonomy" id="2528002"/>
    <lineage>
        <taxon>Bacteria</taxon>
        <taxon>Pseudomonadati</taxon>
        <taxon>Planctomycetota</taxon>
        <taxon>Planctomycetia</taxon>
        <taxon>Pirellulales</taxon>
        <taxon>Lacipirellulaceae</taxon>
        <taxon>Posidoniimonas</taxon>
    </lineage>
</organism>
<name>A0A5C5YMS5_9BACT</name>
<dbReference type="CDD" id="cd07812">
    <property type="entry name" value="SRPBCC"/>
    <property type="match status" value="1"/>
</dbReference>
<protein>
    <submittedName>
        <fullName evidence="2">3 beta-hydroxysteroid dehydrogenase/Delta 5--&gt;4-isomerase</fullName>
    </submittedName>
</protein>
<reference evidence="2 3" key="1">
    <citation type="submission" date="2019-02" db="EMBL/GenBank/DDBJ databases">
        <title>Deep-cultivation of Planctomycetes and their phenomic and genomic characterization uncovers novel biology.</title>
        <authorList>
            <person name="Wiegand S."/>
            <person name="Jogler M."/>
            <person name="Boedeker C."/>
            <person name="Pinto D."/>
            <person name="Vollmers J."/>
            <person name="Rivas-Marin E."/>
            <person name="Kohn T."/>
            <person name="Peeters S.H."/>
            <person name="Heuer A."/>
            <person name="Rast P."/>
            <person name="Oberbeckmann S."/>
            <person name="Bunk B."/>
            <person name="Jeske O."/>
            <person name="Meyerdierks A."/>
            <person name="Storesund J.E."/>
            <person name="Kallscheuer N."/>
            <person name="Luecker S."/>
            <person name="Lage O.M."/>
            <person name="Pohl T."/>
            <person name="Merkel B.J."/>
            <person name="Hornburger P."/>
            <person name="Mueller R.-W."/>
            <person name="Bruemmer F."/>
            <person name="Labrenz M."/>
            <person name="Spormann A.M."/>
            <person name="Op Den Camp H."/>
            <person name="Overmann J."/>
            <person name="Amann R."/>
            <person name="Jetten M.S.M."/>
            <person name="Mascher T."/>
            <person name="Medema M.H."/>
            <person name="Devos D.P."/>
            <person name="Kaster A.-K."/>
            <person name="Ovreas L."/>
            <person name="Rohde M."/>
            <person name="Galperin M.Y."/>
            <person name="Jogler C."/>
        </authorList>
    </citation>
    <scope>NUCLEOTIDE SEQUENCE [LARGE SCALE GENOMIC DNA]</scope>
    <source>
        <strain evidence="2 3">Pla123a</strain>
    </source>
</reference>
<dbReference type="SUPFAM" id="SSF55961">
    <property type="entry name" value="Bet v1-like"/>
    <property type="match status" value="1"/>
</dbReference>
<dbReference type="Pfam" id="PF13460">
    <property type="entry name" value="NAD_binding_10"/>
    <property type="match status" value="1"/>
</dbReference>
<proteinExistence type="predicted"/>
<dbReference type="Gene3D" id="3.30.530.20">
    <property type="match status" value="1"/>
</dbReference>
<dbReference type="EMBL" id="SJPO01000006">
    <property type="protein sequence ID" value="TWT76117.1"/>
    <property type="molecule type" value="Genomic_DNA"/>
</dbReference>
<dbReference type="InterPro" id="IPR016040">
    <property type="entry name" value="NAD(P)-bd_dom"/>
</dbReference>
<dbReference type="RefSeq" id="WP_146588093.1">
    <property type="nucleotide sequence ID" value="NZ_SJPO01000006.1"/>
</dbReference>
<dbReference type="SUPFAM" id="SSF51735">
    <property type="entry name" value="NAD(P)-binding Rossmann-fold domains"/>
    <property type="match status" value="1"/>
</dbReference>
<evidence type="ECO:0000313" key="3">
    <source>
        <dbReference type="Proteomes" id="UP000318478"/>
    </source>
</evidence>
<dbReference type="Proteomes" id="UP000318478">
    <property type="component" value="Unassembled WGS sequence"/>
</dbReference>
<dbReference type="Gene3D" id="3.40.50.720">
    <property type="entry name" value="NAD(P)-binding Rossmann-like Domain"/>
    <property type="match status" value="1"/>
</dbReference>